<evidence type="ECO:0000313" key="3">
    <source>
        <dbReference type="Proteomes" id="UP000001941"/>
    </source>
</evidence>
<dbReference type="OrthoDB" id="118028at2157"/>
<gene>
    <name evidence="2" type="ordered locus">Mhun_1174</name>
</gene>
<protein>
    <submittedName>
        <fullName evidence="2">Uncharacterized protein</fullName>
    </submittedName>
</protein>
<dbReference type="GeneID" id="3923376"/>
<evidence type="ECO:0000313" key="2">
    <source>
        <dbReference type="EMBL" id="ABD40922.1"/>
    </source>
</evidence>
<dbReference type="Proteomes" id="UP000001941">
    <property type="component" value="Chromosome"/>
</dbReference>
<feature type="coiled-coil region" evidence="1">
    <location>
        <begin position="11"/>
        <end position="181"/>
    </location>
</feature>
<name>Q2FNQ0_METHJ</name>
<dbReference type="RefSeq" id="WP_011448200.1">
    <property type="nucleotide sequence ID" value="NC_007796.1"/>
</dbReference>
<dbReference type="HOGENOM" id="CLU_403164_0_0_2"/>
<evidence type="ECO:0000256" key="1">
    <source>
        <dbReference type="SAM" id="Coils"/>
    </source>
</evidence>
<dbReference type="EnsemblBacteria" id="ABD40922">
    <property type="protein sequence ID" value="ABD40922"/>
    <property type="gene ID" value="Mhun_1174"/>
</dbReference>
<keyword evidence="3" id="KW-1185">Reference proteome</keyword>
<dbReference type="eggNOG" id="arCOG00373">
    <property type="taxonomic scope" value="Archaea"/>
</dbReference>
<feature type="coiled-coil region" evidence="1">
    <location>
        <begin position="239"/>
        <end position="312"/>
    </location>
</feature>
<feature type="coiled-coil region" evidence="1">
    <location>
        <begin position="345"/>
        <end position="379"/>
    </location>
</feature>
<dbReference type="KEGG" id="mhu:Mhun_1174"/>
<dbReference type="AlphaFoldDB" id="Q2FNQ0"/>
<proteinExistence type="predicted"/>
<organism evidence="2 3">
    <name type="scientific">Methanospirillum hungatei JF-1 (strain ATCC 27890 / DSM 864 / NBRC 100397 / JF-1)</name>
    <dbReference type="NCBI Taxonomy" id="323259"/>
    <lineage>
        <taxon>Archaea</taxon>
        <taxon>Methanobacteriati</taxon>
        <taxon>Methanobacteriota</taxon>
        <taxon>Stenosarchaea group</taxon>
        <taxon>Methanomicrobia</taxon>
        <taxon>Methanomicrobiales</taxon>
        <taxon>Methanospirillaceae</taxon>
        <taxon>Methanospirillum</taxon>
    </lineage>
</organism>
<accession>Q2FNQ0</accession>
<sequence length="682" mass="79233">MDLAESILNELVTLQKKNEELLGIISRLEHESDVIIKQFEDKIADLNKNLKKAQDISSKSEKKYETLCREKNREHESFEKEKKELEANYLTRISELEKSLSEYLSSIQEKEAQIQILTDLVKEHENTASQKIEDFSARIKQLTDQLESQKVLFEKEKSDLRSEYEEILAKTRDEVVRKEHELRTLASDLKNRIAEEKRVQKDRIREQGEYTKRISELQSFLESARSDYTHLQSLFNEETKQLTRKVQDLTQEIEQLIQGKTDLEADLSLKIRDLEREIKSLHEKSARDAETIEQLTRENSDLVRLSNELQNDGALKDKRISELSSSFDLKAAEMEQTIYQLTMEIEMKDQELKSAESRISELNLEIQRLEDQHRADEKSYAESIQSFSIQIKDLQDQLVTSEVSHKDEAHKLTARIEEIAHDLEETIHLKAQREQEFRDEITYLHEELIRRKEEWKAKLESGAREIAERDRHISLISGNNEALRAELERVRARLLMLEKTIREEKEEPVHALYRQIQNLSGKLAAKESENSVLASRIIRLDTENTRLSQLLTDIGCPHETEAAEEKGIKPGSLDKTPAPNRSDISGFLMNLDDPLHAMDAAASILRFGPQVTDMLIPLLYQGPQSRRAWVAVLLYELNDPRATKPLSDLLESSETGLRELIWDTRLRFREWRRSGVSSTTAQ</sequence>
<reference evidence="3" key="1">
    <citation type="journal article" date="2016" name="Stand. Genomic Sci.">
        <title>Complete genome sequence of Methanospirillum hungatei type strain JF1.</title>
        <authorList>
            <person name="Gunsalus R.P."/>
            <person name="Cook L.E."/>
            <person name="Crable B."/>
            <person name="Rohlin L."/>
            <person name="McDonald E."/>
            <person name="Mouttaki H."/>
            <person name="Sieber J.R."/>
            <person name="Poweleit N."/>
            <person name="Zhou H."/>
            <person name="Lapidus A.L."/>
            <person name="Daligault H.E."/>
            <person name="Land M."/>
            <person name="Gilna P."/>
            <person name="Ivanova N."/>
            <person name="Kyrpides N."/>
            <person name="Culley D.E."/>
            <person name="McInerney M.J."/>
        </authorList>
    </citation>
    <scope>NUCLEOTIDE SEQUENCE [LARGE SCALE GENOMIC DNA]</scope>
    <source>
        <strain evidence="3">ATCC 27890 / DSM 864 / NBRC 100397 / JF-1</strain>
    </source>
</reference>
<dbReference type="STRING" id="323259.Mhun_1174"/>
<dbReference type="InParanoid" id="Q2FNQ0"/>
<feature type="coiled-coil region" evidence="1">
    <location>
        <begin position="445"/>
        <end position="529"/>
    </location>
</feature>
<dbReference type="EMBL" id="CP000254">
    <property type="protein sequence ID" value="ABD40922.1"/>
    <property type="molecule type" value="Genomic_DNA"/>
</dbReference>
<keyword evidence="1" id="KW-0175">Coiled coil</keyword>